<dbReference type="Proteomes" id="UP001377160">
    <property type="component" value="Unassembled WGS sequence"/>
</dbReference>
<dbReference type="RefSeq" id="WP_341636280.1">
    <property type="nucleotide sequence ID" value="NZ_JBANDX010000355.1"/>
</dbReference>
<evidence type="ECO:0000313" key="1">
    <source>
        <dbReference type="EMBL" id="MEL0611470.1"/>
    </source>
</evidence>
<keyword evidence="2" id="KW-1185">Reference proteome</keyword>
<proteinExistence type="predicted"/>
<gene>
    <name evidence="1" type="ORF">V8Z71_24840</name>
</gene>
<accession>A0ABU9FZ30</accession>
<feature type="non-terminal residue" evidence="1">
    <location>
        <position position="70"/>
    </location>
</feature>
<dbReference type="EMBL" id="JBANDX010000355">
    <property type="protein sequence ID" value="MEL0611470.1"/>
    <property type="molecule type" value="Genomic_DNA"/>
</dbReference>
<comment type="caution">
    <text evidence="1">The sequence shown here is derived from an EMBL/GenBank/DDBJ whole genome shotgun (WGS) entry which is preliminary data.</text>
</comment>
<protein>
    <submittedName>
        <fullName evidence="1">Uncharacterized protein</fullName>
    </submittedName>
</protein>
<sequence length="70" mass="7714">PKSGQGSKGLQFVRTVSEAEILVGNGDYIWQELLLPYDQEFTCGVFRHSNGSFRSIAMKRTLSGGFTDKG</sequence>
<feature type="non-terminal residue" evidence="1">
    <location>
        <position position="1"/>
    </location>
</feature>
<evidence type="ECO:0000313" key="2">
    <source>
        <dbReference type="Proteomes" id="UP001377160"/>
    </source>
</evidence>
<reference evidence="1 2" key="1">
    <citation type="submission" date="2024-02" db="EMBL/GenBank/DDBJ databases">
        <title>Bacteria isolated from the canopy kelp, Nereocystis luetkeana.</title>
        <authorList>
            <person name="Pfister C.A."/>
            <person name="Younker I.T."/>
            <person name="Light S.H."/>
        </authorList>
    </citation>
    <scope>NUCLEOTIDE SEQUENCE [LARGE SCALE GENOMIC DNA]</scope>
    <source>
        <strain evidence="1 2">TI.1.15</strain>
    </source>
</reference>
<organism evidence="1 2">
    <name type="scientific">Vibrio echinoideorum</name>
    <dbReference type="NCBI Taxonomy" id="2100116"/>
    <lineage>
        <taxon>Bacteria</taxon>
        <taxon>Pseudomonadati</taxon>
        <taxon>Pseudomonadota</taxon>
        <taxon>Gammaproteobacteria</taxon>
        <taxon>Vibrionales</taxon>
        <taxon>Vibrionaceae</taxon>
        <taxon>Vibrio</taxon>
    </lineage>
</organism>
<name>A0ABU9FZ30_9VIBR</name>